<evidence type="ECO:0000259" key="2">
    <source>
        <dbReference type="Pfam" id="PF03172"/>
    </source>
</evidence>
<sequence length="157" mass="18397">MSCMEDPQTFLTQLRDHNLVPEDLYKKVIKMKNKERKQNGVYEILDWVENNREQCMKLFWSCVFQDHILRKYPVLRLLQKSLLDGSFRNHENLLNAEKKHRNKDAEGGEKKQHNTGATKRKRSAEETDDEETSSVSSQKKPAIKPDIYMSGKSVTVE</sequence>
<keyword evidence="4" id="KW-1185">Reference proteome</keyword>
<evidence type="ECO:0000313" key="4">
    <source>
        <dbReference type="Proteomes" id="UP000727407"/>
    </source>
</evidence>
<organism evidence="3 4">
    <name type="scientific">Clarias magur</name>
    <name type="common">Asian catfish</name>
    <name type="synonym">Macropteronotus magur</name>
    <dbReference type="NCBI Taxonomy" id="1594786"/>
    <lineage>
        <taxon>Eukaryota</taxon>
        <taxon>Metazoa</taxon>
        <taxon>Chordata</taxon>
        <taxon>Craniata</taxon>
        <taxon>Vertebrata</taxon>
        <taxon>Euteleostomi</taxon>
        <taxon>Actinopterygii</taxon>
        <taxon>Neopterygii</taxon>
        <taxon>Teleostei</taxon>
        <taxon>Ostariophysi</taxon>
        <taxon>Siluriformes</taxon>
        <taxon>Clariidae</taxon>
        <taxon>Clarias</taxon>
    </lineage>
</organism>
<dbReference type="GO" id="GO:0000981">
    <property type="term" value="F:DNA-binding transcription factor activity, RNA polymerase II-specific"/>
    <property type="evidence" value="ECO:0007669"/>
    <property type="project" value="TreeGrafter"/>
</dbReference>
<evidence type="ECO:0000256" key="1">
    <source>
        <dbReference type="SAM" id="MobiDB-lite"/>
    </source>
</evidence>
<feature type="region of interest" description="Disordered" evidence="1">
    <location>
        <begin position="93"/>
        <end position="157"/>
    </location>
</feature>
<dbReference type="Pfam" id="PF03172">
    <property type="entry name" value="HSR"/>
    <property type="match status" value="1"/>
</dbReference>
<gene>
    <name evidence="3" type="ORF">DAT39_004350</name>
</gene>
<dbReference type="GO" id="GO:0005634">
    <property type="term" value="C:nucleus"/>
    <property type="evidence" value="ECO:0007669"/>
    <property type="project" value="InterPro"/>
</dbReference>
<dbReference type="PANTHER" id="PTHR46386:SF1">
    <property type="entry name" value="NUCLEAR BODY PROTEIN SP140-LIKE PROTEIN"/>
    <property type="match status" value="1"/>
</dbReference>
<dbReference type="OrthoDB" id="1870062at2759"/>
<reference evidence="3" key="1">
    <citation type="submission" date="2020-07" db="EMBL/GenBank/DDBJ databases">
        <title>Clarias magur genome sequencing, assembly and annotation.</title>
        <authorList>
            <person name="Kushwaha B."/>
            <person name="Kumar R."/>
            <person name="Das P."/>
            <person name="Joshi C.G."/>
            <person name="Kumar D."/>
            <person name="Nagpure N.S."/>
            <person name="Pandey M."/>
            <person name="Agarwal S."/>
            <person name="Srivastava S."/>
            <person name="Singh M."/>
            <person name="Sahoo L."/>
            <person name="Jayasankar P."/>
            <person name="Meher P.K."/>
            <person name="Koringa P.G."/>
            <person name="Iquebal M.A."/>
            <person name="Das S.P."/>
            <person name="Bit A."/>
            <person name="Patnaik S."/>
            <person name="Patel N."/>
            <person name="Shah T.M."/>
            <person name="Hinsu A."/>
            <person name="Jena J.K."/>
        </authorList>
    </citation>
    <scope>NUCLEOTIDE SEQUENCE</scope>
    <source>
        <strain evidence="3">CIFAMagur01</strain>
        <tissue evidence="3">Testis</tissue>
    </source>
</reference>
<dbReference type="InterPro" id="IPR004865">
    <property type="entry name" value="HSR_dom"/>
</dbReference>
<feature type="domain" description="HSR" evidence="2">
    <location>
        <begin position="3"/>
        <end position="82"/>
    </location>
</feature>
<proteinExistence type="predicted"/>
<comment type="caution">
    <text evidence="3">The sequence shown here is derived from an EMBL/GenBank/DDBJ whole genome shotgun (WGS) entry which is preliminary data.</text>
</comment>
<dbReference type="EMBL" id="QNUK01000038">
    <property type="protein sequence ID" value="KAF5905976.1"/>
    <property type="molecule type" value="Genomic_DNA"/>
</dbReference>
<accession>A0A8J4UFS6</accession>
<dbReference type="Proteomes" id="UP000727407">
    <property type="component" value="Unassembled WGS sequence"/>
</dbReference>
<feature type="compositionally biased region" description="Basic and acidic residues" evidence="1">
    <location>
        <begin position="103"/>
        <end position="112"/>
    </location>
</feature>
<dbReference type="InterPro" id="IPR043563">
    <property type="entry name" value="Sp110/Sp140/Sp140L-like"/>
</dbReference>
<name>A0A8J4UFS6_CLAMG</name>
<dbReference type="AlphaFoldDB" id="A0A8J4UFS6"/>
<evidence type="ECO:0000313" key="3">
    <source>
        <dbReference type="EMBL" id="KAF5905976.1"/>
    </source>
</evidence>
<dbReference type="PANTHER" id="PTHR46386">
    <property type="entry name" value="NUCLEAR BODY PROTEIN SP140"/>
    <property type="match status" value="1"/>
</dbReference>
<protein>
    <submittedName>
        <fullName evidence="3">Nuclear body protein</fullName>
    </submittedName>
</protein>